<evidence type="ECO:0000313" key="1">
    <source>
        <dbReference type="EMBL" id="KNC69757.1"/>
    </source>
</evidence>
<evidence type="ECO:0000313" key="2">
    <source>
        <dbReference type="Proteomes" id="UP000054560"/>
    </source>
</evidence>
<organism evidence="1 2">
    <name type="scientific">Sphaeroforma arctica JP610</name>
    <dbReference type="NCBI Taxonomy" id="667725"/>
    <lineage>
        <taxon>Eukaryota</taxon>
        <taxon>Ichthyosporea</taxon>
        <taxon>Ichthyophonida</taxon>
        <taxon>Sphaeroforma</taxon>
    </lineage>
</organism>
<sequence>MSGHTPIRLTEVAPNSGIVYFQMLCSDFTKANGCDLMMTNAPGWLKDAVFRNQRP</sequence>
<gene>
    <name evidence="1" type="ORF">SARC_17726</name>
</gene>
<dbReference type="Proteomes" id="UP000054560">
    <property type="component" value="Unassembled WGS sequence"/>
</dbReference>
<reference evidence="1 2" key="1">
    <citation type="submission" date="2011-02" db="EMBL/GenBank/DDBJ databases">
        <title>The Genome Sequence of Sphaeroforma arctica JP610.</title>
        <authorList>
            <consortium name="The Broad Institute Genome Sequencing Platform"/>
            <person name="Russ C."/>
            <person name="Cuomo C."/>
            <person name="Young S.K."/>
            <person name="Zeng Q."/>
            <person name="Gargeya S."/>
            <person name="Alvarado L."/>
            <person name="Berlin A."/>
            <person name="Chapman S.B."/>
            <person name="Chen Z."/>
            <person name="Freedman E."/>
            <person name="Gellesch M."/>
            <person name="Goldberg J."/>
            <person name="Griggs A."/>
            <person name="Gujja S."/>
            <person name="Heilman E."/>
            <person name="Heiman D."/>
            <person name="Howarth C."/>
            <person name="Mehta T."/>
            <person name="Neiman D."/>
            <person name="Pearson M."/>
            <person name="Roberts A."/>
            <person name="Saif S."/>
            <person name="Shea T."/>
            <person name="Shenoy N."/>
            <person name="Sisk P."/>
            <person name="Stolte C."/>
            <person name="Sykes S."/>
            <person name="White J."/>
            <person name="Yandava C."/>
            <person name="Burger G."/>
            <person name="Gray M.W."/>
            <person name="Holland P.W.H."/>
            <person name="King N."/>
            <person name="Lang F.B.F."/>
            <person name="Roger A.J."/>
            <person name="Ruiz-Trillo I."/>
            <person name="Haas B."/>
            <person name="Nusbaum C."/>
            <person name="Birren B."/>
        </authorList>
    </citation>
    <scope>NUCLEOTIDE SEQUENCE [LARGE SCALE GENOMIC DNA]</scope>
    <source>
        <strain evidence="1 2">JP610</strain>
    </source>
</reference>
<dbReference type="AlphaFoldDB" id="A0A0L0EZ85"/>
<proteinExistence type="predicted"/>
<dbReference type="RefSeq" id="XP_014143659.1">
    <property type="nucleotide sequence ID" value="XM_014288184.1"/>
</dbReference>
<name>A0A0L0EZ85_9EUKA</name>
<accession>A0A0L0EZ85</accession>
<feature type="non-terminal residue" evidence="1">
    <location>
        <position position="55"/>
    </location>
</feature>
<protein>
    <submittedName>
        <fullName evidence="1">Uncharacterized protein</fullName>
    </submittedName>
</protein>
<keyword evidence="2" id="KW-1185">Reference proteome</keyword>
<dbReference type="EMBL" id="KQ253429">
    <property type="protein sequence ID" value="KNC69757.1"/>
    <property type="molecule type" value="Genomic_DNA"/>
</dbReference>
<dbReference type="GeneID" id="25918230"/>